<dbReference type="InterPro" id="IPR002347">
    <property type="entry name" value="SDR_fam"/>
</dbReference>
<comment type="similarity">
    <text evidence="1">Belongs to the short-chain dehydrogenases/reductases (SDR) family.</text>
</comment>
<dbReference type="Proteomes" id="UP000799772">
    <property type="component" value="Unassembled WGS sequence"/>
</dbReference>
<keyword evidence="2" id="KW-0560">Oxidoreductase</keyword>
<dbReference type="Pfam" id="PF00106">
    <property type="entry name" value="adh_short"/>
    <property type="match status" value="1"/>
</dbReference>
<dbReference type="GO" id="GO:0016491">
    <property type="term" value="F:oxidoreductase activity"/>
    <property type="evidence" value="ECO:0007669"/>
    <property type="project" value="UniProtKB-KW"/>
</dbReference>
<dbReference type="AlphaFoldDB" id="A0A9P4I874"/>
<evidence type="ECO:0000256" key="2">
    <source>
        <dbReference type="ARBA" id="ARBA00023002"/>
    </source>
</evidence>
<accession>A0A9P4I874</accession>
<proteinExistence type="inferred from homology"/>
<gene>
    <name evidence="3" type="ORF">NA57DRAFT_77246</name>
</gene>
<protein>
    <submittedName>
        <fullName evidence="3">NAD(P)-binding protein</fullName>
    </submittedName>
</protein>
<evidence type="ECO:0000313" key="3">
    <source>
        <dbReference type="EMBL" id="KAF2096996.1"/>
    </source>
</evidence>
<name>A0A9P4I874_9PEZI</name>
<dbReference type="EMBL" id="ML978128">
    <property type="protein sequence ID" value="KAF2096996.1"/>
    <property type="molecule type" value="Genomic_DNA"/>
</dbReference>
<dbReference type="CDD" id="cd05233">
    <property type="entry name" value="SDR_c"/>
    <property type="match status" value="1"/>
</dbReference>
<evidence type="ECO:0000256" key="1">
    <source>
        <dbReference type="ARBA" id="ARBA00006484"/>
    </source>
</evidence>
<comment type="caution">
    <text evidence="3">The sequence shown here is derived from an EMBL/GenBank/DDBJ whole genome shotgun (WGS) entry which is preliminary data.</text>
</comment>
<keyword evidence="4" id="KW-1185">Reference proteome</keyword>
<sequence>MSSQKLTAIVFGAGARTGRGIADGLLAAGYNVTAVSRSITESEDLAKGALNIKADLSDLASIKGVFEKTKKLLGTPNIVIHNAWASVTPKADDWFSQDLTEMQKAYNTNSLSVLVAAQEAVAGFETLPASAPQLFIYVGNMQNVSAFPSPGFVALGMGKSATSYLIWAASQNFESKGYKFYFVDERTPDGGAVYGDIDAKAHTELFLSLAKGDNTVPWHATFVKGKGYVKFPNSIV</sequence>
<dbReference type="SUPFAM" id="SSF51735">
    <property type="entry name" value="NAD(P)-binding Rossmann-fold domains"/>
    <property type="match status" value="1"/>
</dbReference>
<dbReference type="InterPro" id="IPR036291">
    <property type="entry name" value="NAD(P)-bd_dom_sf"/>
</dbReference>
<dbReference type="OrthoDB" id="5336600at2759"/>
<dbReference type="PANTHER" id="PTHR43669">
    <property type="entry name" value="5-KETO-D-GLUCONATE 5-REDUCTASE"/>
    <property type="match status" value="1"/>
</dbReference>
<reference evidence="3" key="1">
    <citation type="journal article" date="2020" name="Stud. Mycol.">
        <title>101 Dothideomycetes genomes: a test case for predicting lifestyles and emergence of pathogens.</title>
        <authorList>
            <person name="Haridas S."/>
            <person name="Albert R."/>
            <person name="Binder M."/>
            <person name="Bloem J."/>
            <person name="Labutti K."/>
            <person name="Salamov A."/>
            <person name="Andreopoulos B."/>
            <person name="Baker S."/>
            <person name="Barry K."/>
            <person name="Bills G."/>
            <person name="Bluhm B."/>
            <person name="Cannon C."/>
            <person name="Castanera R."/>
            <person name="Culley D."/>
            <person name="Daum C."/>
            <person name="Ezra D."/>
            <person name="Gonzalez J."/>
            <person name="Henrissat B."/>
            <person name="Kuo A."/>
            <person name="Liang C."/>
            <person name="Lipzen A."/>
            <person name="Lutzoni F."/>
            <person name="Magnuson J."/>
            <person name="Mondo S."/>
            <person name="Nolan M."/>
            <person name="Ohm R."/>
            <person name="Pangilinan J."/>
            <person name="Park H.-J."/>
            <person name="Ramirez L."/>
            <person name="Alfaro M."/>
            <person name="Sun H."/>
            <person name="Tritt A."/>
            <person name="Yoshinaga Y."/>
            <person name="Zwiers L.-H."/>
            <person name="Turgeon B."/>
            <person name="Goodwin S."/>
            <person name="Spatafora J."/>
            <person name="Crous P."/>
            <person name="Grigoriev I."/>
        </authorList>
    </citation>
    <scope>NUCLEOTIDE SEQUENCE</scope>
    <source>
        <strain evidence="3">CBS 133067</strain>
    </source>
</reference>
<dbReference type="Gene3D" id="3.40.50.720">
    <property type="entry name" value="NAD(P)-binding Rossmann-like Domain"/>
    <property type="match status" value="1"/>
</dbReference>
<evidence type="ECO:0000313" key="4">
    <source>
        <dbReference type="Proteomes" id="UP000799772"/>
    </source>
</evidence>
<organism evidence="3 4">
    <name type="scientific">Rhizodiscina lignyota</name>
    <dbReference type="NCBI Taxonomy" id="1504668"/>
    <lineage>
        <taxon>Eukaryota</taxon>
        <taxon>Fungi</taxon>
        <taxon>Dikarya</taxon>
        <taxon>Ascomycota</taxon>
        <taxon>Pezizomycotina</taxon>
        <taxon>Dothideomycetes</taxon>
        <taxon>Pleosporomycetidae</taxon>
        <taxon>Aulographales</taxon>
        <taxon>Rhizodiscinaceae</taxon>
        <taxon>Rhizodiscina</taxon>
    </lineage>
</organism>
<dbReference type="PANTHER" id="PTHR43669:SF4">
    <property type="entry name" value="SHORT-CHAIN DEHYDROGENASE"/>
    <property type="match status" value="1"/>
</dbReference>